<accession>G2Y7A1</accession>
<dbReference type="SUPFAM" id="SSF53474">
    <property type="entry name" value="alpha/beta-Hydrolases"/>
    <property type="match status" value="1"/>
</dbReference>
<keyword evidence="2" id="KW-0378">Hydrolase</keyword>
<dbReference type="InterPro" id="IPR005152">
    <property type="entry name" value="Lipase_secreted"/>
</dbReference>
<protein>
    <submittedName>
        <fullName evidence="2">Similar to prolyl aminopeptidase</fullName>
    </submittedName>
</protein>
<dbReference type="Pfam" id="PF12697">
    <property type="entry name" value="Abhydrolase_6"/>
    <property type="match status" value="1"/>
</dbReference>
<feature type="domain" description="AB hydrolase-1" evidence="1">
    <location>
        <begin position="190"/>
        <end position="444"/>
    </location>
</feature>
<evidence type="ECO:0000313" key="3">
    <source>
        <dbReference type="Proteomes" id="UP000008177"/>
    </source>
</evidence>
<dbReference type="HOGENOM" id="CLU_029538_1_1_1"/>
<sequence>MLCNIDVLDKYPVGVTHLPAVQRVISTPPQYRILIRLLGTQPRSSFYWDTANPSSTWVFTMETQSASGATPSAQQTHLPDAVTAALDYEKDSWSNGSIKTDAFYKVPDGTANHSAGTLIKVEEDANSSLYTLPPNTALSRFIYQSKSLNGNLVPVSAYVLWPMSPRNQSDGYQVVAWAHGTIGLSEECAPSHFRNLWQHFLAPFQLALQGYVVVATDYAGLGVEKDATGNHITHEYMASPAAANDVVYSVQAARQAFPQLSQSFVVVGHSQGGGAAWATAEKNALSPITGYLGAVAVSPATNVLENPDPIVTILGAAMAPGTASAFPDFRFEDIFTPEGLQTMQTLLRIEGCSAVGNNLLIRPALTGNLLQPSWKANPWVKKYNLITKSGGRRILGPLLVVHGEDDPLLKFELTVNAVNATVSLYPSSQLEFLRLPNTSHVPALTGSQRVWMDWIADRFSGLEVEPFNENSTSTAILARPASAYAPELNWFVGLATEPYQTP</sequence>
<dbReference type="GO" id="GO:0004806">
    <property type="term" value="F:triacylglycerol lipase activity"/>
    <property type="evidence" value="ECO:0007669"/>
    <property type="project" value="InterPro"/>
</dbReference>
<dbReference type="OrthoDB" id="5382058at2759"/>
<dbReference type="GO" id="GO:0004177">
    <property type="term" value="F:aminopeptidase activity"/>
    <property type="evidence" value="ECO:0007669"/>
    <property type="project" value="UniProtKB-KW"/>
</dbReference>
<organism evidence="2 3">
    <name type="scientific">Botryotinia fuckeliana (strain T4)</name>
    <name type="common">Noble rot fungus</name>
    <name type="synonym">Botrytis cinerea</name>
    <dbReference type="NCBI Taxonomy" id="999810"/>
    <lineage>
        <taxon>Eukaryota</taxon>
        <taxon>Fungi</taxon>
        <taxon>Dikarya</taxon>
        <taxon>Ascomycota</taxon>
        <taxon>Pezizomycotina</taxon>
        <taxon>Leotiomycetes</taxon>
        <taxon>Helotiales</taxon>
        <taxon>Sclerotiniaceae</taxon>
        <taxon>Botrytis</taxon>
    </lineage>
</organism>
<dbReference type="Proteomes" id="UP000008177">
    <property type="component" value="Unplaced contigs"/>
</dbReference>
<dbReference type="eggNOG" id="ENOG502SHFS">
    <property type="taxonomic scope" value="Eukaryota"/>
</dbReference>
<dbReference type="InterPro" id="IPR029058">
    <property type="entry name" value="AB_hydrolase_fold"/>
</dbReference>
<keyword evidence="2" id="KW-0031">Aminopeptidase</keyword>
<dbReference type="InterPro" id="IPR000073">
    <property type="entry name" value="AB_hydrolase_1"/>
</dbReference>
<dbReference type="AlphaFoldDB" id="G2Y7A1"/>
<evidence type="ECO:0000259" key="1">
    <source>
        <dbReference type="Pfam" id="PF12697"/>
    </source>
</evidence>
<name>G2Y7A1_BOTF4</name>
<keyword evidence="2" id="KW-0645">Protease</keyword>
<proteinExistence type="predicted"/>
<dbReference type="Gene3D" id="3.40.50.1820">
    <property type="entry name" value="alpha/beta hydrolase"/>
    <property type="match status" value="2"/>
</dbReference>
<dbReference type="EMBL" id="FQ790293">
    <property type="protein sequence ID" value="CCD48503.1"/>
    <property type="molecule type" value="Genomic_DNA"/>
</dbReference>
<dbReference type="GO" id="GO:0016042">
    <property type="term" value="P:lipid catabolic process"/>
    <property type="evidence" value="ECO:0007669"/>
    <property type="project" value="InterPro"/>
</dbReference>
<dbReference type="STRING" id="999810.G2Y7A1"/>
<reference evidence="3" key="1">
    <citation type="journal article" date="2011" name="PLoS Genet.">
        <title>Genomic analysis of the necrotrophic fungal pathogens Sclerotinia sclerotiorum and Botrytis cinerea.</title>
        <authorList>
            <person name="Amselem J."/>
            <person name="Cuomo C.A."/>
            <person name="van Kan J.A."/>
            <person name="Viaud M."/>
            <person name="Benito E.P."/>
            <person name="Couloux A."/>
            <person name="Coutinho P.M."/>
            <person name="de Vries R.P."/>
            <person name="Dyer P.S."/>
            <person name="Fillinger S."/>
            <person name="Fournier E."/>
            <person name="Gout L."/>
            <person name="Hahn M."/>
            <person name="Kohn L."/>
            <person name="Lapalu N."/>
            <person name="Plummer K.M."/>
            <person name="Pradier J.M."/>
            <person name="Quevillon E."/>
            <person name="Sharon A."/>
            <person name="Simon A."/>
            <person name="ten Have A."/>
            <person name="Tudzynski B."/>
            <person name="Tudzynski P."/>
            <person name="Wincker P."/>
            <person name="Andrew M."/>
            <person name="Anthouard V."/>
            <person name="Beever R.E."/>
            <person name="Beffa R."/>
            <person name="Benoit I."/>
            <person name="Bouzid O."/>
            <person name="Brault B."/>
            <person name="Chen Z."/>
            <person name="Choquer M."/>
            <person name="Collemare J."/>
            <person name="Cotton P."/>
            <person name="Danchin E.G."/>
            <person name="Da Silva C."/>
            <person name="Gautier A."/>
            <person name="Giraud C."/>
            <person name="Giraud T."/>
            <person name="Gonzalez C."/>
            <person name="Grossetete S."/>
            <person name="Guldener U."/>
            <person name="Henrissat B."/>
            <person name="Howlett B.J."/>
            <person name="Kodira C."/>
            <person name="Kretschmer M."/>
            <person name="Lappartient A."/>
            <person name="Leroch M."/>
            <person name="Levis C."/>
            <person name="Mauceli E."/>
            <person name="Neuveglise C."/>
            <person name="Oeser B."/>
            <person name="Pearson M."/>
            <person name="Poulain J."/>
            <person name="Poussereau N."/>
            <person name="Quesneville H."/>
            <person name="Rascle C."/>
            <person name="Schumacher J."/>
            <person name="Segurens B."/>
            <person name="Sexton A."/>
            <person name="Silva E."/>
            <person name="Sirven C."/>
            <person name="Soanes D.M."/>
            <person name="Talbot N.J."/>
            <person name="Templeton M."/>
            <person name="Yandava C."/>
            <person name="Yarden O."/>
            <person name="Zeng Q."/>
            <person name="Rollins J.A."/>
            <person name="Lebrun M.H."/>
            <person name="Dickman M."/>
        </authorList>
    </citation>
    <scope>NUCLEOTIDE SEQUENCE [LARGE SCALE GENOMIC DNA]</scope>
    <source>
        <strain evidence="3">T4</strain>
    </source>
</reference>
<gene>
    <name evidence="2" type="ORF">BofuT4_P108870.1</name>
</gene>
<dbReference type="PANTHER" id="PTHR34853">
    <property type="match status" value="1"/>
</dbReference>
<evidence type="ECO:0000313" key="2">
    <source>
        <dbReference type="EMBL" id="CCD48503.1"/>
    </source>
</evidence>
<dbReference type="InParanoid" id="G2Y7A1"/>
<dbReference type="PANTHER" id="PTHR34853:SF1">
    <property type="entry name" value="LIPASE 5"/>
    <property type="match status" value="1"/>
</dbReference>